<organism evidence="4 5">
    <name type="scientific">Modestobacter marinus</name>
    <dbReference type="NCBI Taxonomy" id="477641"/>
    <lineage>
        <taxon>Bacteria</taxon>
        <taxon>Bacillati</taxon>
        <taxon>Actinomycetota</taxon>
        <taxon>Actinomycetes</taxon>
        <taxon>Geodermatophilales</taxon>
        <taxon>Geodermatophilaceae</taxon>
        <taxon>Modestobacter</taxon>
    </lineage>
</organism>
<keyword evidence="2" id="KW-0472">Membrane</keyword>
<feature type="transmembrane region" description="Helical" evidence="2">
    <location>
        <begin position="179"/>
        <end position="201"/>
    </location>
</feature>
<protein>
    <submittedName>
        <fullName evidence="4">Uncharacterized protein</fullName>
    </submittedName>
</protein>
<reference evidence="3" key="4">
    <citation type="submission" date="2024-05" db="EMBL/GenBank/DDBJ databases">
        <authorList>
            <person name="Sun Q."/>
            <person name="Zhou Y."/>
        </authorList>
    </citation>
    <scope>NUCLEOTIDE SEQUENCE</scope>
    <source>
        <strain evidence="3">CGMCC 4.5581</strain>
    </source>
</reference>
<sequence>MQEPMGSGQDGLLDAIRARRAGVDAYVQEQGPASSRLSTISIVSSAVAAALTAGPALGGTDFAETVQDGLALDRSQTVWRVLCFAALAVSLTAAVSVNLQKANDLPARLAAAGTAGALLDGLEARLRFGGMAVADAAAEYREIVATVPFVPRVRLDREGGTSEAGGGAARAGRRWTDSAVRLAVVPVLGAVLLLAVLVGLARGMSAAPEPGAAAPPAATAPPAAEPSPSATAVVGPAVFGGRTTAGGISLAIVTGDGEAAAYLCDGRAIEAWLSGPVVGDGMELAGQDGATLTGTVRGDLVSGEVSTPAVTTPFVARAAEEPTGVYRADVQVGGADARVGWAVLPDGSQVGIVNVDGELDPAPPLDPADRTFRLDGELHEAQRLAP</sequence>
<dbReference type="AlphaFoldDB" id="A0A846LM01"/>
<keyword evidence="2" id="KW-0812">Transmembrane</keyword>
<reference evidence="4 5" key="3">
    <citation type="submission" date="2020-02" db="EMBL/GenBank/DDBJ databases">
        <title>Sequencing the genomes of 1000 actinobacteria strains.</title>
        <authorList>
            <person name="Klenk H.-P."/>
        </authorList>
    </citation>
    <scope>NUCLEOTIDE SEQUENCE [LARGE SCALE GENOMIC DNA]</scope>
    <source>
        <strain evidence="4 5">DSM 45201</strain>
    </source>
</reference>
<dbReference type="EMBL" id="JAAMPA010000001">
    <property type="protein sequence ID" value="NIH68636.1"/>
    <property type="molecule type" value="Genomic_DNA"/>
</dbReference>
<accession>A0A846LM01</accession>
<feature type="transmembrane region" description="Helical" evidence="2">
    <location>
        <begin position="37"/>
        <end position="58"/>
    </location>
</feature>
<keyword evidence="2" id="KW-1133">Transmembrane helix</keyword>
<proteinExistence type="predicted"/>
<evidence type="ECO:0000313" key="5">
    <source>
        <dbReference type="Proteomes" id="UP000552836"/>
    </source>
</evidence>
<dbReference type="Proteomes" id="UP000552836">
    <property type="component" value="Unassembled WGS sequence"/>
</dbReference>
<comment type="caution">
    <text evidence="4">The sequence shown here is derived from an EMBL/GenBank/DDBJ whole genome shotgun (WGS) entry which is preliminary data.</text>
</comment>
<evidence type="ECO:0000256" key="2">
    <source>
        <dbReference type="SAM" id="Phobius"/>
    </source>
</evidence>
<evidence type="ECO:0000313" key="4">
    <source>
        <dbReference type="EMBL" id="NIH68636.1"/>
    </source>
</evidence>
<name>A0A846LM01_9ACTN</name>
<reference evidence="6" key="2">
    <citation type="journal article" date="2019" name="Int. J. Syst. Evol. Microbiol.">
        <title>The Global Catalogue of Microorganisms (GCM) 10K type strain sequencing project: providing services to taxonomists for standard genome sequencing and annotation.</title>
        <authorList>
            <consortium name="The Broad Institute Genomics Platform"/>
            <consortium name="The Broad Institute Genome Sequencing Center for Infectious Disease"/>
            <person name="Wu L."/>
            <person name="Ma J."/>
        </authorList>
    </citation>
    <scope>NUCLEOTIDE SEQUENCE [LARGE SCALE GENOMIC DNA]</scope>
    <source>
        <strain evidence="6">CGMCC 4.5581</strain>
    </source>
</reference>
<keyword evidence="6" id="KW-1185">Reference proteome</keyword>
<feature type="region of interest" description="Disordered" evidence="1">
    <location>
        <begin position="208"/>
        <end position="231"/>
    </location>
</feature>
<reference evidence="3" key="1">
    <citation type="journal article" date="2014" name="Int. J. Syst. Evol. Microbiol.">
        <title>Complete genome of a new Firmicutes species belonging to the dominant human colonic microbiota ('Ruminococcus bicirculans') reveals two chromosomes and a selective capacity to utilize plant glucans.</title>
        <authorList>
            <consortium name="NISC Comparative Sequencing Program"/>
            <person name="Wegmann U."/>
            <person name="Louis P."/>
            <person name="Goesmann A."/>
            <person name="Henrissat B."/>
            <person name="Duncan S.H."/>
            <person name="Flint H.J."/>
        </authorList>
    </citation>
    <scope>NUCLEOTIDE SEQUENCE</scope>
    <source>
        <strain evidence="3">CGMCC 4.5581</strain>
    </source>
</reference>
<feature type="transmembrane region" description="Helical" evidence="2">
    <location>
        <begin position="78"/>
        <end position="99"/>
    </location>
</feature>
<evidence type="ECO:0000256" key="1">
    <source>
        <dbReference type="SAM" id="MobiDB-lite"/>
    </source>
</evidence>
<evidence type="ECO:0000313" key="3">
    <source>
        <dbReference type="EMBL" id="GGL58887.1"/>
    </source>
</evidence>
<dbReference type="EMBL" id="BMMI01000002">
    <property type="protein sequence ID" value="GGL58887.1"/>
    <property type="molecule type" value="Genomic_DNA"/>
</dbReference>
<dbReference type="Proteomes" id="UP000648663">
    <property type="component" value="Unassembled WGS sequence"/>
</dbReference>
<gene>
    <name evidence="4" type="ORF">FB380_003082</name>
    <name evidence="3" type="ORF">GCM10011589_13580</name>
</gene>
<evidence type="ECO:0000313" key="6">
    <source>
        <dbReference type="Proteomes" id="UP000648663"/>
    </source>
</evidence>
<dbReference type="RefSeq" id="WP_166755823.1">
    <property type="nucleotide sequence ID" value="NZ_BAABJU010000023.1"/>
</dbReference>